<dbReference type="Proteomes" id="UP001596186">
    <property type="component" value="Unassembled WGS sequence"/>
</dbReference>
<dbReference type="Gene3D" id="3.80.10.10">
    <property type="entry name" value="Ribonuclease Inhibitor"/>
    <property type="match status" value="1"/>
</dbReference>
<feature type="domain" description="S-layer protein C-terminal" evidence="1">
    <location>
        <begin position="670"/>
        <end position="701"/>
    </location>
</feature>
<dbReference type="RefSeq" id="WP_125592908.1">
    <property type="nucleotide sequence ID" value="NZ_JBHSSN010000015.1"/>
</dbReference>
<comment type="caution">
    <text evidence="2">The sequence shown here is derived from an EMBL/GenBank/DDBJ whole genome shotgun (WGS) entry which is preliminary data.</text>
</comment>
<dbReference type="InterPro" id="IPR032675">
    <property type="entry name" value="LRR_dom_sf"/>
</dbReference>
<dbReference type="EMBL" id="JBHSSN010000015">
    <property type="protein sequence ID" value="MFC6323884.1"/>
    <property type="molecule type" value="Genomic_DNA"/>
</dbReference>
<feature type="domain" description="S-layer protein C-terminal" evidence="1">
    <location>
        <begin position="592"/>
        <end position="638"/>
    </location>
</feature>
<dbReference type="InterPro" id="IPR005046">
    <property type="entry name" value="DUF285"/>
</dbReference>
<name>A0ABW1UVY6_9LACO</name>
<dbReference type="Pfam" id="PF03217">
    <property type="entry name" value="SlpA"/>
    <property type="match status" value="2"/>
</dbReference>
<proteinExistence type="predicted"/>
<sequence length="710" mass="78404">MEENKVKFKVSDYINKNILMLAPALLLSGITIGVQQNTVKADVSPQVAASTDENTNDIATSAEYGKIGGENGSDWAIDAGGVLHIQAGTWDDSSVSEFWNNLKANDGSTVELQNEIKSVVFEGNVIAGASLEGLFSNAESLESVSFSDGVKFDTSNTTNFNQMFLNTALKSFDMNNLNWDNVTSSDDMFNNSQLSTVSMDGIKANKLKSAASMFLGCTNLVSASFNNTEFSMDELDIHNLLSNCIHLKEVDLTNAFTGNINNTSSLFDNDYSIENLDVSSMNLSDDTSVQNMFRFAQNDLANIKLQSITLPANANISGSSIDLYDSNRFQGWKTESSDDILTYLIEYYEKHDIGKTTWTLADRDKADYKVIYKDENGKIIKTVNGNGIVGDLIDITKIAGYYPVSMEPNDPTITSNPNQEFVITMKELKPYTIVVSVEYGDGHPGESFEISVPIGVTDPTKEIDHSILDKYSNNDTLNLQKSTVRISDILTGGPDDQAESMDFNAAKDQFSVVNTSLSSFFDGAINVIEKHPSSVGPGSLEKSGKTFNAFSVYYDKYVETATKPGGNNGGTATDRDITEINQKSATFGDKVTDLYDINGKMISDIKLAKNSDWKNDQKMVLDGVTYYRVSTNAWVKANDVYVYIDNFSKVRVNEDKDTRVIKATSELTDRALEKSTEWKTDRYTMINGEKYYRVSTEGFVKDGEVSEYFD</sequence>
<evidence type="ECO:0000259" key="1">
    <source>
        <dbReference type="Pfam" id="PF03217"/>
    </source>
</evidence>
<accession>A0ABW1UVY6</accession>
<dbReference type="SUPFAM" id="SSF52058">
    <property type="entry name" value="L domain-like"/>
    <property type="match status" value="1"/>
</dbReference>
<protein>
    <submittedName>
        <fullName evidence="2">SLAP domain-containing protein</fullName>
    </submittedName>
</protein>
<reference evidence="3" key="1">
    <citation type="journal article" date="2019" name="Int. J. Syst. Evol. Microbiol.">
        <title>The Global Catalogue of Microorganisms (GCM) 10K type strain sequencing project: providing services to taxonomists for standard genome sequencing and annotation.</title>
        <authorList>
            <consortium name="The Broad Institute Genomics Platform"/>
            <consortium name="The Broad Institute Genome Sequencing Center for Infectious Disease"/>
            <person name="Wu L."/>
            <person name="Ma J."/>
        </authorList>
    </citation>
    <scope>NUCLEOTIDE SEQUENCE [LARGE SCALE GENOMIC DNA]</scope>
    <source>
        <strain evidence="3">CCM 8895</strain>
    </source>
</reference>
<organism evidence="2 3">
    <name type="scientific">Companilactobacillus baiquanensis</name>
    <dbReference type="NCBI Taxonomy" id="2486005"/>
    <lineage>
        <taxon>Bacteria</taxon>
        <taxon>Bacillati</taxon>
        <taxon>Bacillota</taxon>
        <taxon>Bacilli</taxon>
        <taxon>Lactobacillales</taxon>
        <taxon>Lactobacillaceae</taxon>
        <taxon>Companilactobacillus</taxon>
    </lineage>
</organism>
<evidence type="ECO:0000313" key="3">
    <source>
        <dbReference type="Proteomes" id="UP001596186"/>
    </source>
</evidence>
<dbReference type="InterPro" id="IPR024968">
    <property type="entry name" value="SlpA_C_lactobacillus"/>
</dbReference>
<gene>
    <name evidence="2" type="ORF">ACFP1F_09050</name>
</gene>
<evidence type="ECO:0000313" key="2">
    <source>
        <dbReference type="EMBL" id="MFC6323884.1"/>
    </source>
</evidence>
<keyword evidence="3" id="KW-1185">Reference proteome</keyword>
<dbReference type="Pfam" id="PF03382">
    <property type="entry name" value="DUF285"/>
    <property type="match status" value="2"/>
</dbReference>